<name>A0A271LXK1_9HYPH</name>
<dbReference type="InterPro" id="IPR002941">
    <property type="entry name" value="DNA_methylase_N4/N6"/>
</dbReference>
<dbReference type="InterPro" id="IPR002052">
    <property type="entry name" value="DNA_methylase_N6_adenine_CS"/>
</dbReference>
<organism evidence="9 10">
    <name type="scientific">Mesorhizobium temperatum</name>
    <dbReference type="NCBI Taxonomy" id="241416"/>
    <lineage>
        <taxon>Bacteria</taxon>
        <taxon>Pseudomonadati</taxon>
        <taxon>Pseudomonadota</taxon>
        <taxon>Alphaproteobacteria</taxon>
        <taxon>Hyphomicrobiales</taxon>
        <taxon>Phyllobacteriaceae</taxon>
        <taxon>Mesorhizobium</taxon>
    </lineage>
</organism>
<dbReference type="PANTHER" id="PTHR13370">
    <property type="entry name" value="RNA METHYLASE-RELATED"/>
    <property type="match status" value="1"/>
</dbReference>
<keyword evidence="4 9" id="KW-0808">Transferase</keyword>
<dbReference type="EMBL" id="NPKJ01000007">
    <property type="protein sequence ID" value="PAQ12100.1"/>
    <property type="molecule type" value="Genomic_DNA"/>
</dbReference>
<dbReference type="SUPFAM" id="SSF53335">
    <property type="entry name" value="S-adenosyl-L-methionine-dependent methyltransferases"/>
    <property type="match status" value="1"/>
</dbReference>
<dbReference type="InterPro" id="IPR029063">
    <property type="entry name" value="SAM-dependent_MTases_sf"/>
</dbReference>
<dbReference type="GO" id="GO:0032259">
    <property type="term" value="P:methylation"/>
    <property type="evidence" value="ECO:0007669"/>
    <property type="project" value="UniProtKB-KW"/>
</dbReference>
<gene>
    <name evidence="9" type="ORF">CIT26_01645</name>
</gene>
<feature type="domain" description="DNA methylase N-4/N-6" evidence="8">
    <location>
        <begin position="200"/>
        <end position="527"/>
    </location>
</feature>
<evidence type="ECO:0000313" key="9">
    <source>
        <dbReference type="EMBL" id="PAQ12100.1"/>
    </source>
</evidence>
<dbReference type="Gene3D" id="3.40.50.150">
    <property type="entry name" value="Vaccinia Virus protein VP39"/>
    <property type="match status" value="1"/>
</dbReference>
<evidence type="ECO:0000256" key="6">
    <source>
        <dbReference type="ARBA" id="ARBA00047942"/>
    </source>
</evidence>
<reference evidence="9 10" key="1">
    <citation type="submission" date="2017-08" db="EMBL/GenBank/DDBJ databases">
        <title>Mesorhizobium wenxinae sp. nov., a novel rhizobial species isolated from root nodules of chickpea (Cicer arietinum L.).</title>
        <authorList>
            <person name="Zhang J."/>
        </authorList>
    </citation>
    <scope>NUCLEOTIDE SEQUENCE [LARGE SCALE GENOMIC DNA]</scope>
    <source>
        <strain evidence="9 10">SDW018</strain>
    </source>
</reference>
<evidence type="ECO:0000256" key="7">
    <source>
        <dbReference type="SAM" id="MobiDB-lite"/>
    </source>
</evidence>
<dbReference type="AlphaFoldDB" id="A0A271LXK1"/>
<evidence type="ECO:0000256" key="2">
    <source>
        <dbReference type="ARBA" id="ARBA00011900"/>
    </source>
</evidence>
<evidence type="ECO:0000259" key="8">
    <source>
        <dbReference type="Pfam" id="PF01555"/>
    </source>
</evidence>
<dbReference type="InterPro" id="IPR002295">
    <property type="entry name" value="N4/N6-MTase_EcoPI_Mod-like"/>
</dbReference>
<evidence type="ECO:0000256" key="3">
    <source>
        <dbReference type="ARBA" id="ARBA00022603"/>
    </source>
</evidence>
<dbReference type="GO" id="GO:0008170">
    <property type="term" value="F:N-methyltransferase activity"/>
    <property type="evidence" value="ECO:0007669"/>
    <property type="project" value="InterPro"/>
</dbReference>
<dbReference type="EC" id="2.1.1.72" evidence="2"/>
<sequence length="1039" mass="116765">MAKTPIQKAIDALTHDAARRINNPTAEMAALFEQQAEMLGETERSMSLPRPRPLMLGETRQRDGDLDPQIVWNGARIKITREQMRKLAETGEIEIGDAQLVWKGKDTQDWSDLVVNAPPIYVQEKVHPKAIIDDLKRRSDARRETETDTPDLFADFNGLDVDQRADFYQHSQHWTNRFVLGDSLQVMASLAEREAMRGKVQCIYFDPPYGIKFNSNWQVSTLSRDVKDGKVSDVSREPEQVKAFRDTWKDGIHSYLTYLRDRLMVARELLTESGSIFVQIGDENVHRVRALMDEVFGEENLVALIGVSKTSGLQSGTSLPAILDYVIQYAKDIGKAKFRPLFVDKRAETDSVSEYFYVQNETDLSRRTLSAEEKAGTIILRPEDRPFSLSDLTKPGPGRKYEFQFAGKTFTSASRWWGMPPESLARAGRANRLLARKNDVRFIRFLDDFPVRPINNLWRDTAFTSRSEDKVYIVQTSSTAIQRCILMTTDPGDLVLDPTCGSGTTATAAEQWGRRWITIDTSRVALALARTRLMAARYPYYYLADSAEGRAQEQKVSRRIQPQAPTAGDIRQGFVYERAPRVTLKSIANNAEIDVIWEKWQQVLEPLRREMNEAMGFSPLEWEMAAKRPEGVASEGTTRLSSTAAATPPQSAARIDPPLKGEGEAAPGWQEWEIPRDLDQWLETKEGAPKAGLVSARLRELHKGWWEGRIARQKEIDASIAKAADVEMLFDRPYEDRTKVRVAGPFTVESLSPHRVVTARDDTLGAEISAAQGTMQPAPKNVPDQDFGHMVLDHLRSAGVHQQEKRDTIRFNSVEPWPGNWLAAEGRYNDGDGREKRAGILIGPEFGTLTRSQITAAAREASDARFDALIACAFNFEAQASDLNRLGPLAILKARMNPDLHMAEDLKNTGKGNLFVVFGEPDVDLIETADGELQVKVNGVDIFDPSTGEIRSDDVKGIAAWFIDTDYNEESFFVRHAYFLGANDPYKSLKTALRAEIDEDAWATLYSDTSRPFPRPSTGRIAVKVINHFGDEVLKVFGV</sequence>
<accession>A0A271LXK1</accession>
<dbReference type="GO" id="GO:0009007">
    <property type="term" value="F:site-specific DNA-methyltransferase (adenine-specific) activity"/>
    <property type="evidence" value="ECO:0007669"/>
    <property type="project" value="UniProtKB-EC"/>
</dbReference>
<evidence type="ECO:0000256" key="4">
    <source>
        <dbReference type="ARBA" id="ARBA00022679"/>
    </source>
</evidence>
<protein>
    <recommendedName>
        <fullName evidence="2">site-specific DNA-methyltransferase (adenine-specific)</fullName>
        <ecNumber evidence="2">2.1.1.72</ecNumber>
    </recommendedName>
</protein>
<dbReference type="GO" id="GO:0003677">
    <property type="term" value="F:DNA binding"/>
    <property type="evidence" value="ECO:0007669"/>
    <property type="project" value="InterPro"/>
</dbReference>
<keyword evidence="5" id="KW-0949">S-adenosyl-L-methionine</keyword>
<evidence type="ECO:0000256" key="5">
    <source>
        <dbReference type="ARBA" id="ARBA00022691"/>
    </source>
</evidence>
<proteinExistence type="inferred from homology"/>
<dbReference type="PANTHER" id="PTHR13370:SF16">
    <property type="entry name" value="SITE-SPECIFIC DNA-METHYLTRANSFERASE (ADENINE-SPECIFIC)"/>
    <property type="match status" value="1"/>
</dbReference>
<comment type="similarity">
    <text evidence="1">Belongs to the N(4)/N(6)-methyltransferase family.</text>
</comment>
<evidence type="ECO:0000313" key="10">
    <source>
        <dbReference type="Proteomes" id="UP000216442"/>
    </source>
</evidence>
<dbReference type="PRINTS" id="PR00506">
    <property type="entry name" value="D21N6MTFRASE"/>
</dbReference>
<comment type="caution">
    <text evidence="9">The sequence shown here is derived from an EMBL/GenBank/DDBJ whole genome shotgun (WGS) entry which is preliminary data.</text>
</comment>
<keyword evidence="10" id="KW-1185">Reference proteome</keyword>
<evidence type="ECO:0000256" key="1">
    <source>
        <dbReference type="ARBA" id="ARBA00006594"/>
    </source>
</evidence>
<dbReference type="PROSITE" id="PS00092">
    <property type="entry name" value="N6_MTASE"/>
    <property type="match status" value="1"/>
</dbReference>
<dbReference type="GO" id="GO:0005737">
    <property type="term" value="C:cytoplasm"/>
    <property type="evidence" value="ECO:0007669"/>
    <property type="project" value="TreeGrafter"/>
</dbReference>
<feature type="compositionally biased region" description="Low complexity" evidence="7">
    <location>
        <begin position="641"/>
        <end position="653"/>
    </location>
</feature>
<dbReference type="RefSeq" id="WP_095490944.1">
    <property type="nucleotide sequence ID" value="NZ_NPKJ01000007.1"/>
</dbReference>
<keyword evidence="3 9" id="KW-0489">Methyltransferase</keyword>
<dbReference type="Proteomes" id="UP000216442">
    <property type="component" value="Unassembled WGS sequence"/>
</dbReference>
<feature type="region of interest" description="Disordered" evidence="7">
    <location>
        <begin position="629"/>
        <end position="670"/>
    </location>
</feature>
<comment type="catalytic activity">
    <reaction evidence="6">
        <text>a 2'-deoxyadenosine in DNA + S-adenosyl-L-methionine = an N(6)-methyl-2'-deoxyadenosine in DNA + S-adenosyl-L-homocysteine + H(+)</text>
        <dbReference type="Rhea" id="RHEA:15197"/>
        <dbReference type="Rhea" id="RHEA-COMP:12418"/>
        <dbReference type="Rhea" id="RHEA-COMP:12419"/>
        <dbReference type="ChEBI" id="CHEBI:15378"/>
        <dbReference type="ChEBI" id="CHEBI:57856"/>
        <dbReference type="ChEBI" id="CHEBI:59789"/>
        <dbReference type="ChEBI" id="CHEBI:90615"/>
        <dbReference type="ChEBI" id="CHEBI:90616"/>
        <dbReference type="EC" id="2.1.1.72"/>
    </reaction>
</comment>
<dbReference type="Pfam" id="PF01555">
    <property type="entry name" value="N6_N4_Mtase"/>
    <property type="match status" value="1"/>
</dbReference>